<comment type="caution">
    <text evidence="2">The sequence shown here is derived from an EMBL/GenBank/DDBJ whole genome shotgun (WGS) entry which is preliminary data.</text>
</comment>
<dbReference type="Proteomes" id="UP000232688">
    <property type="component" value="Unassembled WGS sequence"/>
</dbReference>
<dbReference type="VEuPathDB" id="FungiDB:FUN_008460"/>
<reference evidence="2 3" key="2">
    <citation type="submission" date="2017-10" db="EMBL/GenBank/DDBJ databases">
        <title>Genome analyses suggest a sexual origin of heterokaryosis in a supposedly ancient asexual fungus.</title>
        <authorList>
            <person name="Corradi N."/>
            <person name="Sedzielewska K."/>
            <person name="Noel J."/>
            <person name="Charron P."/>
            <person name="Farinelli L."/>
            <person name="Marton T."/>
            <person name="Kruger M."/>
            <person name="Pelin A."/>
            <person name="Brachmann A."/>
            <person name="Corradi N."/>
        </authorList>
    </citation>
    <scope>NUCLEOTIDE SEQUENCE [LARGE SCALE GENOMIC DNA]</scope>
    <source>
        <strain evidence="2 3">A1</strain>
    </source>
</reference>
<name>A0A2N0RYT5_9GLOM</name>
<feature type="compositionally biased region" description="Low complexity" evidence="1">
    <location>
        <begin position="787"/>
        <end position="796"/>
    </location>
</feature>
<proteinExistence type="predicted"/>
<evidence type="ECO:0000256" key="1">
    <source>
        <dbReference type="SAM" id="MobiDB-lite"/>
    </source>
</evidence>
<accession>A0A2N0RYT5</accession>
<dbReference type="VEuPathDB" id="FungiDB:RhiirFUN_020764"/>
<dbReference type="EMBL" id="LLXH01000330">
    <property type="protein sequence ID" value="PKC68468.1"/>
    <property type="molecule type" value="Genomic_DNA"/>
</dbReference>
<organism evidence="2 3">
    <name type="scientific">Rhizophagus irregularis</name>
    <dbReference type="NCBI Taxonomy" id="588596"/>
    <lineage>
        <taxon>Eukaryota</taxon>
        <taxon>Fungi</taxon>
        <taxon>Fungi incertae sedis</taxon>
        <taxon>Mucoromycota</taxon>
        <taxon>Glomeromycotina</taxon>
        <taxon>Glomeromycetes</taxon>
        <taxon>Glomerales</taxon>
        <taxon>Glomeraceae</taxon>
        <taxon>Rhizophagus</taxon>
    </lineage>
</organism>
<evidence type="ECO:0008006" key="4">
    <source>
        <dbReference type="Google" id="ProtNLM"/>
    </source>
</evidence>
<gene>
    <name evidence="2" type="ORF">RhiirA1_507084</name>
</gene>
<dbReference type="AlphaFoldDB" id="A0A2N0RYT5"/>
<protein>
    <recommendedName>
        <fullName evidence="4">SWIM-type domain-containing protein</fullName>
    </recommendedName>
</protein>
<feature type="region of interest" description="Disordered" evidence="1">
    <location>
        <begin position="777"/>
        <end position="799"/>
    </location>
</feature>
<reference evidence="2 3" key="1">
    <citation type="submission" date="2017-10" db="EMBL/GenBank/DDBJ databases">
        <title>Extensive intraspecific genome diversity in a model arbuscular mycorrhizal fungus.</title>
        <authorList>
            <person name="Chen E.C.H."/>
            <person name="Morin E."/>
            <person name="Baudet D."/>
            <person name="Noel J."/>
            <person name="Ndikumana S."/>
            <person name="Charron P."/>
            <person name="St-Onge C."/>
            <person name="Giorgi J."/>
            <person name="Grigoriev I.V."/>
            <person name="Roux C."/>
            <person name="Martin F.M."/>
            <person name="Corradi N."/>
        </authorList>
    </citation>
    <scope>NUCLEOTIDE SEQUENCE [LARGE SCALE GENOMIC DNA]</scope>
    <source>
        <strain evidence="2 3">A1</strain>
    </source>
</reference>
<dbReference type="VEuPathDB" id="FungiDB:RhiirA1_507084"/>
<sequence>MEDFIQYNNDNSVNVPFRRVAEWYIVNHPLLKNVRLKCQTRRETSGLIKSDIINVNRVEGAVDFIEWNTKKGDIKSTNRIDDIITLTSKGEEYVKQIEAKEKKDKLCWSWVMYCSGEGNSCERECGGIGSCKEACANYSLQNNKKNYRDMHLCKLRVISESKLSWLSKEKPLKIKIVGSHLPTNVLISHNPSVSRLNLSRQVRDHIIVSRRSDHRTANSVKLKLLAPFNGAEENELKEALKNQRQICNNDKLRSYLMRDDRRLKENSGPWTILHYLVMDVLKLKGFVLYYQQPDFSQPEDEKQFYQLTLSNEFWLRNGKNFGQKCIGMDSKHDLNNDRAPVLVFVAENNSGSGTPLAFGISNKENQWTIKLSIKAIKKNIQCDQNGCEHKWSYIDLPNGKGFKRIRECNSSNWNPLVMIDKHRPSKIAIDNNLHGAILCWYPLALAFKIIGRSRTEDEAKELGLLYQDFVNSLKLSENVKQKLITDLNRNWLCDEWRLSFIDAGRILPNFESIMTTNNFTERLNRTIEANYSGVQTVVNFVERLYGVKLKRENITENTGKLQFEAGLATLFDMKSIEEENCSKKLSSDKLRRLNYGRLYFLLEFVEPSNHNDYFYVRKSDNVQTLESPFDGKSIKLDEEAINNLNPLFKKLEQKHLDKASHREGYYLTNILTGECICYDYIWNGPFRDVCKHVHAARLYHNANQYLEKECFFRQIKEDFVTYFKNKERVIPAENKNRLIYEGDTDEAYNEIIRLYYLQGGSIFLPRDNISGRNSDPFRPPELKYNTPNKGAPPKAIAKPRKPSRILQTLQLNSHNETNSFALEKRNTKRARKDLRNTKEQIKEGTAHNSTKTHHNASNLIHNENSNIYSNPNFQQELYPSAQPLYNSHILSSTNISYIPPPTNTLQPFYISPSSEQTLYNPYIHQPLTYSSNSLPADLQSHESLNMLNSQFFSPTFSSINSFSNNNSQNLPNF</sequence>
<evidence type="ECO:0000313" key="2">
    <source>
        <dbReference type="EMBL" id="PKC68468.1"/>
    </source>
</evidence>
<evidence type="ECO:0000313" key="3">
    <source>
        <dbReference type="Proteomes" id="UP000232688"/>
    </source>
</evidence>